<feature type="region of interest" description="Disordered" evidence="1">
    <location>
        <begin position="155"/>
        <end position="205"/>
    </location>
</feature>
<proteinExistence type="predicted"/>
<evidence type="ECO:0000313" key="2">
    <source>
        <dbReference type="EMBL" id="KNC25853.1"/>
    </source>
</evidence>
<evidence type="ECO:0000313" key="3">
    <source>
        <dbReference type="Proteomes" id="UP000037069"/>
    </source>
</evidence>
<feature type="region of interest" description="Disordered" evidence="1">
    <location>
        <begin position="338"/>
        <end position="358"/>
    </location>
</feature>
<feature type="compositionally biased region" description="Polar residues" evidence="1">
    <location>
        <begin position="155"/>
        <end position="166"/>
    </location>
</feature>
<dbReference type="EMBL" id="JRES01001065">
    <property type="protein sequence ID" value="KNC25853.1"/>
    <property type="molecule type" value="Genomic_DNA"/>
</dbReference>
<sequence length="358" mass="38032">MSNESNNQPPQYIITTPSEVDSDEVRSLNELENAQDTPGTVVVQCETSTQQHQRRVVSQMSRQIASRSFSIASASNSILEEGSSLDAELQKQLQQMQSQQQQIFTTQKTIATSTRSQSLQSSSVTGATGELALQLSAAGGGNSLTTSQLGQQLKAQSSTSIMSSEQRMGFMQKTSSTSSSTSTKSKFQSFLQQPEAVGHPASGSGAFLTAHQKHVRQFVRSTSAHSEAAVSLGSSRPDKCIRSASTQIDEPTSTSMDSGNGDHLTVSTNKLGLHQSSSILISKSAETIEMKSSSQTSSAGMRTQLTLSGGLLAPPNRKITILSPIHAPPGLHDMLKRAGRSPLSPRISFPGSEADLFG</sequence>
<reference evidence="2 3" key="1">
    <citation type="journal article" date="2015" name="Nat. Commun.">
        <title>Lucilia cuprina genome unlocks parasitic fly biology to underpin future interventions.</title>
        <authorList>
            <person name="Anstead C.A."/>
            <person name="Korhonen P.K."/>
            <person name="Young N.D."/>
            <person name="Hall R.S."/>
            <person name="Jex A.R."/>
            <person name="Murali S.C."/>
            <person name="Hughes D.S."/>
            <person name="Lee S.F."/>
            <person name="Perry T."/>
            <person name="Stroehlein A.J."/>
            <person name="Ansell B.R."/>
            <person name="Breugelmans B."/>
            <person name="Hofmann A."/>
            <person name="Qu J."/>
            <person name="Dugan S."/>
            <person name="Lee S.L."/>
            <person name="Chao H."/>
            <person name="Dinh H."/>
            <person name="Han Y."/>
            <person name="Doddapaneni H.V."/>
            <person name="Worley K.C."/>
            <person name="Muzny D.M."/>
            <person name="Ioannidis P."/>
            <person name="Waterhouse R.M."/>
            <person name="Zdobnov E.M."/>
            <person name="James P.J."/>
            <person name="Bagnall N.H."/>
            <person name="Kotze A.C."/>
            <person name="Gibbs R.A."/>
            <person name="Richards S."/>
            <person name="Batterham P."/>
            <person name="Gasser R.B."/>
        </authorList>
    </citation>
    <scope>NUCLEOTIDE SEQUENCE [LARGE SCALE GENOMIC DNA]</scope>
    <source>
        <strain evidence="2 3">LS</strain>
        <tissue evidence="2">Full body</tissue>
    </source>
</reference>
<dbReference type="Proteomes" id="UP000037069">
    <property type="component" value="Unassembled WGS sequence"/>
</dbReference>
<comment type="caution">
    <text evidence="2">The sequence shown here is derived from an EMBL/GenBank/DDBJ whole genome shotgun (WGS) entry which is preliminary data.</text>
</comment>
<feature type="compositionally biased region" description="Low complexity" evidence="1">
    <location>
        <begin position="173"/>
        <end position="186"/>
    </location>
</feature>
<protein>
    <submittedName>
        <fullName evidence="2">cAMP-specific 3',5'-cyclic phosphodiesterase</fullName>
    </submittedName>
</protein>
<dbReference type="OMA" id="QSRPEKC"/>
<dbReference type="AlphaFoldDB" id="A0A0L0C0L5"/>
<name>A0A0L0C0L5_LUCCU</name>
<accession>A0A0L0C0L5</accession>
<dbReference type="OrthoDB" id="8064278at2759"/>
<organism evidence="2 3">
    <name type="scientific">Lucilia cuprina</name>
    <name type="common">Green bottle fly</name>
    <name type="synonym">Australian sheep blowfly</name>
    <dbReference type="NCBI Taxonomy" id="7375"/>
    <lineage>
        <taxon>Eukaryota</taxon>
        <taxon>Metazoa</taxon>
        <taxon>Ecdysozoa</taxon>
        <taxon>Arthropoda</taxon>
        <taxon>Hexapoda</taxon>
        <taxon>Insecta</taxon>
        <taxon>Pterygota</taxon>
        <taxon>Neoptera</taxon>
        <taxon>Endopterygota</taxon>
        <taxon>Diptera</taxon>
        <taxon>Brachycera</taxon>
        <taxon>Muscomorpha</taxon>
        <taxon>Oestroidea</taxon>
        <taxon>Calliphoridae</taxon>
        <taxon>Luciliinae</taxon>
        <taxon>Lucilia</taxon>
    </lineage>
</organism>
<evidence type="ECO:0000256" key="1">
    <source>
        <dbReference type="SAM" id="MobiDB-lite"/>
    </source>
</evidence>
<gene>
    <name evidence="2" type="ORF">FF38_08186</name>
</gene>
<keyword evidence="3" id="KW-1185">Reference proteome</keyword>